<evidence type="ECO:0000259" key="1">
    <source>
        <dbReference type="Pfam" id="PF05270"/>
    </source>
</evidence>
<keyword evidence="3" id="KW-1185">Reference proteome</keyword>
<dbReference type="GO" id="GO:0046556">
    <property type="term" value="F:alpha-L-arabinofuranosidase activity"/>
    <property type="evidence" value="ECO:0007669"/>
    <property type="project" value="InterPro"/>
</dbReference>
<evidence type="ECO:0000313" key="2">
    <source>
        <dbReference type="EMBL" id="KAK2177419.1"/>
    </source>
</evidence>
<comment type="caution">
    <text evidence="2">The sequence shown here is derived from an EMBL/GenBank/DDBJ whole genome shotgun (WGS) entry which is preliminary data.</text>
</comment>
<dbReference type="GO" id="GO:0046373">
    <property type="term" value="P:L-arabinose metabolic process"/>
    <property type="evidence" value="ECO:0007669"/>
    <property type="project" value="InterPro"/>
</dbReference>
<gene>
    <name evidence="2" type="ORF">NP493_600g04015</name>
</gene>
<dbReference type="AlphaFoldDB" id="A0AAD9KU53"/>
<dbReference type="Pfam" id="PF05270">
    <property type="entry name" value="AbfB"/>
    <property type="match status" value="8"/>
</dbReference>
<feature type="domain" description="Alpha-L-arabinofuranosidase B arabinose-binding" evidence="1">
    <location>
        <begin position="27"/>
        <end position="128"/>
    </location>
</feature>
<accession>A0AAD9KU53</accession>
<evidence type="ECO:0000313" key="3">
    <source>
        <dbReference type="Proteomes" id="UP001209878"/>
    </source>
</evidence>
<dbReference type="EMBL" id="JAODUO010000599">
    <property type="protein sequence ID" value="KAK2177419.1"/>
    <property type="molecule type" value="Genomic_DNA"/>
</dbReference>
<reference evidence="2" key="1">
    <citation type="journal article" date="2023" name="Mol. Biol. Evol.">
        <title>Third-Generation Sequencing Reveals the Adaptive Role of the Epigenome in Three Deep-Sea Polychaetes.</title>
        <authorList>
            <person name="Perez M."/>
            <person name="Aroh O."/>
            <person name="Sun Y."/>
            <person name="Lan Y."/>
            <person name="Juniper S.K."/>
            <person name="Young C.R."/>
            <person name="Angers B."/>
            <person name="Qian P.Y."/>
        </authorList>
    </citation>
    <scope>NUCLEOTIDE SEQUENCE</scope>
    <source>
        <strain evidence="2">R07B-5</strain>
    </source>
</reference>
<feature type="domain" description="Alpha-L-arabinofuranosidase B arabinose-binding" evidence="1">
    <location>
        <begin position="894"/>
        <end position="989"/>
    </location>
</feature>
<dbReference type="InterPro" id="IPR007934">
    <property type="entry name" value="AbfB_ABD"/>
</dbReference>
<feature type="domain" description="Alpha-L-arabinofuranosidase B arabinose-binding" evidence="1">
    <location>
        <begin position="159"/>
        <end position="260"/>
    </location>
</feature>
<protein>
    <recommendedName>
        <fullName evidence="1">Alpha-L-arabinofuranosidase B arabinose-binding domain-containing protein</fullName>
    </recommendedName>
</protein>
<name>A0AAD9KU53_RIDPI</name>
<dbReference type="Proteomes" id="UP001209878">
    <property type="component" value="Unassembled WGS sequence"/>
</dbReference>
<organism evidence="2 3">
    <name type="scientific">Ridgeia piscesae</name>
    <name type="common">Tubeworm</name>
    <dbReference type="NCBI Taxonomy" id="27915"/>
    <lineage>
        <taxon>Eukaryota</taxon>
        <taxon>Metazoa</taxon>
        <taxon>Spiralia</taxon>
        <taxon>Lophotrochozoa</taxon>
        <taxon>Annelida</taxon>
        <taxon>Polychaeta</taxon>
        <taxon>Sedentaria</taxon>
        <taxon>Canalipalpata</taxon>
        <taxon>Sabellida</taxon>
        <taxon>Siboglinidae</taxon>
        <taxon>Ridgeia</taxon>
    </lineage>
</organism>
<dbReference type="SUPFAM" id="SSF110221">
    <property type="entry name" value="AbfB domain"/>
    <property type="match status" value="7"/>
</dbReference>
<feature type="domain" description="Alpha-L-arabinofuranosidase B arabinose-binding" evidence="1">
    <location>
        <begin position="823"/>
        <end position="893"/>
    </location>
</feature>
<feature type="domain" description="Alpha-L-arabinofuranosidase B arabinose-binding" evidence="1">
    <location>
        <begin position="290"/>
        <end position="392"/>
    </location>
</feature>
<dbReference type="InterPro" id="IPR036195">
    <property type="entry name" value="AbfB_ABD_sf"/>
</dbReference>
<sequence>MVLLNYAQRKYISLDGDAAVINDAPMKSHLVRPGLTKAANTVSIMSSEKPGWYLRHSDSRLYLAKLSETDLFYKDATFTEHTDSFYMGFTSFQSVNVPDMYVSINDKKELFIRKFQDTKAFKESASFSNGVERVLYNHLHRGFVSLNGDAAIVSKMEVTFYLVRPGLTKAANTVSIMSSEKPGWYLRHSDSRLYLVKRSETDLFYKDATFTEHTDSFYIGFTSFQSVNVPDMYVSTNDKKELFIRKFQDTKAFKESASFSNGVERVLYNHLHRGFVSLNGDAAIVSKTEVTFYLIRPGLTKAANTVSIMSSEKPGWYLRHSDSRLYLAKLSETDLFYKDATFTEHTDSFYIGFTSFQSVNVPDMYVSTNDKKELFIRKFQDTKAFKESASFSNGVERVLYNHLHRGFVSLNGDAAIVSKMEVTFYLVRPGLTKAANTVSIMSSEKPGWYLRHSDSRLYLVKRSETDLFYKDATFTEHTDSFYIGFTSFQSVNVPDMYVSTNDKKELFIRKFQDTKAFKRASFATVSNESLQSATSRFVSLNGDAAIVSKMEVTFYLVRPGLTKAANTVSIMSSEKPGWYLRHSDSRLYLVKRSETDLFYKDATFTEHTDSFYIGFTSFQSVNVPDMYVSTNDKKELFIRKFQDTKAFKESASFSNGVERVLYNHLHRGFVSLNGDAAIRLPIVLGKRSETDLFYKDATFTEHTDSFYIGFTSFQSVNVPDMCRTSLYNHLHRGFVSLNGDAAIVSKMEVTFYLVRPGLTKAANTVSIMSSEKPGWYLRHSDSRLYLAKAETDLFYKDATFTEHTDSFYIGFTSFQSVNVPDIDSRLYLAKLSETDLFYKDATFTEHTDSFYIGFTSFQSVNVPDMYVSTNDKKELFIRKFQDTEPFKESASFSNGLTKAANTVSIMSSEKPGWYLRHSDSRLYLVKRSETDLFYKDATFTEHTDSFYIGFTSFQSVNVPDMYVSTNDKKELFIRKFQDTKAFKESASFSNGLMKKAQKMRNDQTGM</sequence>
<feature type="domain" description="Alpha-L-arabinofuranosidase B arabinose-binding" evidence="1">
    <location>
        <begin position="423"/>
        <end position="518"/>
    </location>
</feature>
<feature type="domain" description="Alpha-L-arabinofuranosidase B arabinose-binding" evidence="1">
    <location>
        <begin position="750"/>
        <end position="822"/>
    </location>
</feature>
<dbReference type="Gene3D" id="2.80.10.50">
    <property type="match status" value="8"/>
</dbReference>
<feature type="domain" description="Alpha-L-arabinofuranosidase B arabinose-binding" evidence="1">
    <location>
        <begin position="552"/>
        <end position="654"/>
    </location>
</feature>
<proteinExistence type="predicted"/>